<keyword evidence="1" id="KW-0812">Transmembrane</keyword>
<feature type="transmembrane region" description="Helical" evidence="1">
    <location>
        <begin position="128"/>
        <end position="147"/>
    </location>
</feature>
<dbReference type="EMBL" id="JABBWM010000038">
    <property type="protein sequence ID" value="KAG2105448.1"/>
    <property type="molecule type" value="Genomic_DNA"/>
</dbReference>
<gene>
    <name evidence="2" type="ORF">F5147DRAFT_702397</name>
</gene>
<feature type="transmembrane region" description="Helical" evidence="1">
    <location>
        <begin position="194"/>
        <end position="215"/>
    </location>
</feature>
<comment type="caution">
    <text evidence="2">The sequence shown here is derived from an EMBL/GenBank/DDBJ whole genome shotgun (WGS) entry which is preliminary data.</text>
</comment>
<protein>
    <submittedName>
        <fullName evidence="2">Uncharacterized protein</fullName>
    </submittedName>
</protein>
<feature type="transmembrane region" description="Helical" evidence="1">
    <location>
        <begin position="154"/>
        <end position="174"/>
    </location>
</feature>
<feature type="transmembrane region" description="Helical" evidence="1">
    <location>
        <begin position="73"/>
        <end position="94"/>
    </location>
</feature>
<feature type="transmembrane region" description="Helical" evidence="1">
    <location>
        <begin position="235"/>
        <end position="257"/>
    </location>
</feature>
<keyword evidence="1" id="KW-1133">Transmembrane helix</keyword>
<reference evidence="2" key="1">
    <citation type="journal article" date="2020" name="New Phytol.">
        <title>Comparative genomics reveals dynamic genome evolution in host specialist ectomycorrhizal fungi.</title>
        <authorList>
            <person name="Lofgren L.A."/>
            <person name="Nguyen N.H."/>
            <person name="Vilgalys R."/>
            <person name="Ruytinx J."/>
            <person name="Liao H.L."/>
            <person name="Branco S."/>
            <person name="Kuo A."/>
            <person name="LaButti K."/>
            <person name="Lipzen A."/>
            <person name="Andreopoulos W."/>
            <person name="Pangilinan J."/>
            <person name="Riley R."/>
            <person name="Hundley H."/>
            <person name="Na H."/>
            <person name="Barry K."/>
            <person name="Grigoriev I.V."/>
            <person name="Stajich J.E."/>
            <person name="Kennedy P.G."/>
        </authorList>
    </citation>
    <scope>NUCLEOTIDE SEQUENCE</scope>
    <source>
        <strain evidence="2">FC423</strain>
    </source>
</reference>
<feature type="transmembrane region" description="Helical" evidence="1">
    <location>
        <begin position="44"/>
        <end position="61"/>
    </location>
</feature>
<dbReference type="GeneID" id="64700045"/>
<name>A0A9P7F4U1_9AGAM</name>
<keyword evidence="3" id="KW-1185">Reference proteome</keyword>
<proteinExistence type="predicted"/>
<organism evidence="2 3">
    <name type="scientific">Suillus discolor</name>
    <dbReference type="NCBI Taxonomy" id="1912936"/>
    <lineage>
        <taxon>Eukaryota</taxon>
        <taxon>Fungi</taxon>
        <taxon>Dikarya</taxon>
        <taxon>Basidiomycota</taxon>
        <taxon>Agaricomycotina</taxon>
        <taxon>Agaricomycetes</taxon>
        <taxon>Agaricomycetidae</taxon>
        <taxon>Boletales</taxon>
        <taxon>Suillineae</taxon>
        <taxon>Suillaceae</taxon>
        <taxon>Suillus</taxon>
    </lineage>
</organism>
<sequence>MELVKVQPSKSSLVHPLYIPSIATMTSRGIPLDVAAIMSTTLEGILYGFSILMFIGTIWALTYKRRLREVNRLIVAVTVMLLILSTAHMIVDIIRLEDGLMKYRDTFPGGPAAFFADVSQITYVIKNAIYISQTLLGDGVVIYRCYVVWRSARIVILPNILWCCSAFTGFSAVYSVSQATSNAGNIFTKATGQSFFALTLSTNLISSGLLAYRIWKIECNVSALRTSNRTLTPILRVLVDAAILYSVVLFPTLICFVCSNNGQYVMLDMLVPIISIAFYMVLLRVAISKHAQDYVLTTFHRGTTTEQETLPSVKPLRVHISRITQIDDTSTHDMESENPPLTCKVYPIEEQSCAV</sequence>
<evidence type="ECO:0000313" key="2">
    <source>
        <dbReference type="EMBL" id="KAG2105448.1"/>
    </source>
</evidence>
<dbReference type="Proteomes" id="UP000823399">
    <property type="component" value="Unassembled WGS sequence"/>
</dbReference>
<evidence type="ECO:0000313" key="3">
    <source>
        <dbReference type="Proteomes" id="UP000823399"/>
    </source>
</evidence>
<dbReference type="OrthoDB" id="3354175at2759"/>
<feature type="transmembrane region" description="Helical" evidence="1">
    <location>
        <begin position="269"/>
        <end position="287"/>
    </location>
</feature>
<keyword evidence="1" id="KW-0472">Membrane</keyword>
<evidence type="ECO:0000256" key="1">
    <source>
        <dbReference type="SAM" id="Phobius"/>
    </source>
</evidence>
<dbReference type="AlphaFoldDB" id="A0A9P7F4U1"/>
<accession>A0A9P7F4U1</accession>
<dbReference type="RefSeq" id="XP_041291202.1">
    <property type="nucleotide sequence ID" value="XM_041437786.1"/>
</dbReference>